<dbReference type="GO" id="GO:0008080">
    <property type="term" value="F:N-acetyltransferase activity"/>
    <property type="evidence" value="ECO:0000318"/>
    <property type="project" value="GO_Central"/>
</dbReference>
<dbReference type="InterPro" id="IPR016181">
    <property type="entry name" value="Acyl_CoA_acyltransferase"/>
</dbReference>
<dbReference type="Gene3D" id="3.40.630.30">
    <property type="match status" value="1"/>
</dbReference>
<evidence type="ECO:0000313" key="2">
    <source>
        <dbReference type="Proteomes" id="UP000009022"/>
    </source>
</evidence>
<dbReference type="KEGG" id="tad:TRIADDRAFT_61572"/>
<protein>
    <recommendedName>
        <fullName evidence="3">N-acetyltransferase domain-containing protein</fullName>
    </recommendedName>
</protein>
<reference evidence="1 2" key="1">
    <citation type="journal article" date="2008" name="Nature">
        <title>The Trichoplax genome and the nature of placozoans.</title>
        <authorList>
            <person name="Srivastava M."/>
            <person name="Begovic E."/>
            <person name="Chapman J."/>
            <person name="Putnam N.H."/>
            <person name="Hellsten U."/>
            <person name="Kawashima T."/>
            <person name="Kuo A."/>
            <person name="Mitros T."/>
            <person name="Salamov A."/>
            <person name="Carpenter M.L."/>
            <person name="Signorovitch A.Y."/>
            <person name="Moreno M.A."/>
            <person name="Kamm K."/>
            <person name="Grimwood J."/>
            <person name="Schmutz J."/>
            <person name="Shapiro H."/>
            <person name="Grigoriev I.V."/>
            <person name="Buss L.W."/>
            <person name="Schierwater B."/>
            <person name="Dellaporta S.L."/>
            <person name="Rokhsar D.S."/>
        </authorList>
    </citation>
    <scope>NUCLEOTIDE SEQUENCE [LARGE SCALE GENOMIC DNA]</scope>
    <source>
        <strain evidence="1 2">Grell-BS-1999</strain>
    </source>
</reference>
<dbReference type="Proteomes" id="UP000009022">
    <property type="component" value="Unassembled WGS sequence"/>
</dbReference>
<evidence type="ECO:0000313" key="1">
    <source>
        <dbReference type="EMBL" id="EDV19983.1"/>
    </source>
</evidence>
<dbReference type="SUPFAM" id="SSF55729">
    <property type="entry name" value="Acyl-CoA N-acyltransferases (Nat)"/>
    <property type="match status" value="1"/>
</dbReference>
<dbReference type="EMBL" id="DS985264">
    <property type="protein sequence ID" value="EDV19983.1"/>
    <property type="molecule type" value="Genomic_DNA"/>
</dbReference>
<organism evidence="1 2">
    <name type="scientific">Trichoplax adhaerens</name>
    <name type="common">Trichoplax reptans</name>
    <dbReference type="NCBI Taxonomy" id="10228"/>
    <lineage>
        <taxon>Eukaryota</taxon>
        <taxon>Metazoa</taxon>
        <taxon>Placozoa</taxon>
        <taxon>Uniplacotomia</taxon>
        <taxon>Trichoplacea</taxon>
        <taxon>Trichoplacidae</taxon>
        <taxon>Trichoplax</taxon>
    </lineage>
</organism>
<dbReference type="RefSeq" id="XP_002117573.1">
    <property type="nucleotide sequence ID" value="XM_002117537.1"/>
</dbReference>
<dbReference type="InParanoid" id="B3SBD1"/>
<dbReference type="PhylomeDB" id="B3SBD1"/>
<keyword evidence="2" id="KW-1185">Reference proteome</keyword>
<dbReference type="HOGENOM" id="CLU_1121354_0_0_1"/>
<dbReference type="AlphaFoldDB" id="B3SBD1"/>
<dbReference type="GeneID" id="6758786"/>
<dbReference type="FunFam" id="3.40.630.30:FF:000100">
    <property type="entry name" value="Predicted protein"/>
    <property type="match status" value="1"/>
</dbReference>
<name>B3SBD1_TRIAD</name>
<sequence length="248" mass="28290">MSYHNNVQWCLSLGKKFHQDNLTEIFDSKNNIKYRLIKPWDIEKAADICAQCYAENNRMFQVLDITKEDYLPTAIEVFKTALEEGIGLISTTNEGKIVGAGAAYLLSSALFDLGLDLEKIYGKKIAPIVDVSHTLFKNFPPKKYGKYNQIYYIDDVCVSSGYHGKGIGIMNSLILQSLIQRRGINQVCSISYHPAMARSVSQMQMWKTVSILDIRDYTYQNKKIFSQLYEEGYREISLVLSNFTSSKL</sequence>
<dbReference type="CTD" id="6758786"/>
<proteinExistence type="predicted"/>
<gene>
    <name evidence="1" type="ORF">TRIADDRAFT_61572</name>
</gene>
<evidence type="ECO:0008006" key="3">
    <source>
        <dbReference type="Google" id="ProtNLM"/>
    </source>
</evidence>
<accession>B3SBD1</accession>